<keyword evidence="2" id="KW-0997">Cell inner membrane</keyword>
<sequence length="185" mass="21009">MKPLKVLALALFAAGTWWIAFTQEPEAPVQTTKPGHKIDYFLKHFEALSMTLSGEPKQRIKAEYMQHFVDDDSTELTRPIMTMYSPDKPDLHINSETGYLSSDGELVLLNGAVNIRREALKNIAPLEIDTHNLRIQLPNDFAETDEFVKIKSGTNAIEGMGLRAHFREPINIKILEQVRGRHEIN</sequence>
<evidence type="ECO:0000256" key="5">
    <source>
        <dbReference type="ARBA" id="ARBA00023136"/>
    </source>
</evidence>
<dbReference type="InterPro" id="IPR026265">
    <property type="entry name" value="LptC"/>
</dbReference>
<dbReference type="PANTHER" id="PTHR37481:SF1">
    <property type="entry name" value="LIPOPOLYSACCHARIDE EXPORT SYSTEM PROTEIN LPTC"/>
    <property type="match status" value="1"/>
</dbReference>
<keyword evidence="6" id="KW-0732">Signal</keyword>
<dbReference type="Proteomes" id="UP000015462">
    <property type="component" value="Unassembled WGS sequence"/>
</dbReference>
<dbReference type="GO" id="GO:0015221">
    <property type="term" value="F:lipopolysaccharide transmembrane transporter activity"/>
    <property type="evidence" value="ECO:0007669"/>
    <property type="project" value="InterPro"/>
</dbReference>
<dbReference type="NCBIfam" id="TIGR04409">
    <property type="entry name" value="LptC_YrbK"/>
    <property type="match status" value="1"/>
</dbReference>
<evidence type="ECO:0000256" key="2">
    <source>
        <dbReference type="ARBA" id="ARBA00022519"/>
    </source>
</evidence>
<comment type="caution">
    <text evidence="7">The sequence shown here is derived from an EMBL/GenBank/DDBJ whole genome shotgun (WGS) entry which is preliminary data.</text>
</comment>
<dbReference type="PANTHER" id="PTHR37481">
    <property type="entry name" value="LIPOPOLYSACCHARIDE EXPORT SYSTEM PROTEIN LPTC"/>
    <property type="match status" value="1"/>
</dbReference>
<accession>A0AB33Z394</accession>
<keyword evidence="4" id="KW-1133">Transmembrane helix</keyword>
<keyword evidence="3" id="KW-0812">Transmembrane</keyword>
<evidence type="ECO:0000256" key="3">
    <source>
        <dbReference type="ARBA" id="ARBA00022692"/>
    </source>
</evidence>
<dbReference type="InterPro" id="IPR052363">
    <property type="entry name" value="LPS_export_LptC"/>
</dbReference>
<dbReference type="GO" id="GO:0017089">
    <property type="term" value="F:glycolipid transfer activity"/>
    <property type="evidence" value="ECO:0007669"/>
    <property type="project" value="TreeGrafter"/>
</dbReference>
<organism evidence="7 8">
    <name type="scientific">Cycloclasticus pugetii</name>
    <dbReference type="NCBI Taxonomy" id="34068"/>
    <lineage>
        <taxon>Bacteria</taxon>
        <taxon>Pseudomonadati</taxon>
        <taxon>Pseudomonadota</taxon>
        <taxon>Gammaproteobacteria</taxon>
        <taxon>Thiotrichales</taxon>
        <taxon>Piscirickettsiaceae</taxon>
        <taxon>Cycloclasticus</taxon>
    </lineage>
</organism>
<feature type="chain" id="PRO_5044225176" description="Lipopolysaccharide export system protein LptC" evidence="6">
    <location>
        <begin position="23"/>
        <end position="185"/>
    </location>
</feature>
<dbReference type="InterPro" id="IPR010664">
    <property type="entry name" value="LipoPS_assembly_LptC-rel"/>
</dbReference>
<reference evidence="7 8" key="1">
    <citation type="journal article" date="2013" name="Genome Announc.">
        <title>Genome Sequence of the Pyrene- and Fluoranthene-Degrading Bacterium Cycloclasticus sp. Strain PY97M.</title>
        <authorList>
            <person name="Cui Z."/>
            <person name="Xu G."/>
            <person name="Li Q."/>
            <person name="Gao W."/>
            <person name="Zheng L."/>
        </authorList>
    </citation>
    <scope>NUCLEOTIDE SEQUENCE [LARGE SCALE GENOMIC DNA]</scope>
    <source>
        <strain evidence="7 8">PY97M</strain>
    </source>
</reference>
<dbReference type="Gene3D" id="2.60.450.10">
    <property type="entry name" value="Lipopolysaccharide (LPS) transport protein A like domain"/>
    <property type="match status" value="1"/>
</dbReference>
<protein>
    <recommendedName>
        <fullName evidence="9">Lipopolysaccharide export system protein LptC</fullName>
    </recommendedName>
</protein>
<dbReference type="AlphaFoldDB" id="A0AB33Z394"/>
<dbReference type="GO" id="GO:0005886">
    <property type="term" value="C:plasma membrane"/>
    <property type="evidence" value="ECO:0007669"/>
    <property type="project" value="InterPro"/>
</dbReference>
<dbReference type="EMBL" id="ASHL01000002">
    <property type="protein sequence ID" value="EPD13523.1"/>
    <property type="molecule type" value="Genomic_DNA"/>
</dbReference>
<evidence type="ECO:0000256" key="1">
    <source>
        <dbReference type="ARBA" id="ARBA00022475"/>
    </source>
</evidence>
<feature type="signal peptide" evidence="6">
    <location>
        <begin position="1"/>
        <end position="22"/>
    </location>
</feature>
<name>A0AB33Z394_9GAMM</name>
<keyword evidence="1" id="KW-1003">Cell membrane</keyword>
<evidence type="ECO:0008006" key="9">
    <source>
        <dbReference type="Google" id="ProtNLM"/>
    </source>
</evidence>
<dbReference type="GO" id="GO:0030288">
    <property type="term" value="C:outer membrane-bounded periplasmic space"/>
    <property type="evidence" value="ECO:0007669"/>
    <property type="project" value="TreeGrafter"/>
</dbReference>
<evidence type="ECO:0000256" key="4">
    <source>
        <dbReference type="ARBA" id="ARBA00022989"/>
    </source>
</evidence>
<proteinExistence type="predicted"/>
<keyword evidence="8" id="KW-1185">Reference proteome</keyword>
<dbReference type="RefSeq" id="WP_016389954.1">
    <property type="nucleotide sequence ID" value="NZ_KE646806.1"/>
</dbReference>
<evidence type="ECO:0000313" key="8">
    <source>
        <dbReference type="Proteomes" id="UP000015462"/>
    </source>
</evidence>
<dbReference type="Pfam" id="PF06835">
    <property type="entry name" value="LptC"/>
    <property type="match status" value="1"/>
</dbReference>
<gene>
    <name evidence="7" type="ORF">L196_03281</name>
</gene>
<evidence type="ECO:0000313" key="7">
    <source>
        <dbReference type="EMBL" id="EPD13523.1"/>
    </source>
</evidence>
<evidence type="ECO:0000256" key="6">
    <source>
        <dbReference type="SAM" id="SignalP"/>
    </source>
</evidence>
<keyword evidence="5" id="KW-0472">Membrane</keyword>